<keyword evidence="8" id="KW-0158">Chromosome</keyword>
<keyword evidence="20" id="KW-0342">GTP-binding</keyword>
<organism evidence="44 45">
    <name type="scientific">Sphaeramia orbicularis</name>
    <name type="common">orbiculate cardinalfish</name>
    <dbReference type="NCBI Taxonomy" id="375764"/>
    <lineage>
        <taxon>Eukaryota</taxon>
        <taxon>Metazoa</taxon>
        <taxon>Chordata</taxon>
        <taxon>Craniata</taxon>
        <taxon>Vertebrata</taxon>
        <taxon>Euteleostomi</taxon>
        <taxon>Actinopterygii</taxon>
        <taxon>Neopterygii</taxon>
        <taxon>Teleostei</taxon>
        <taxon>Neoteleostei</taxon>
        <taxon>Acanthomorphata</taxon>
        <taxon>Gobiaria</taxon>
        <taxon>Kurtiformes</taxon>
        <taxon>Apogonoidei</taxon>
        <taxon>Apogonidae</taxon>
        <taxon>Apogoninae</taxon>
        <taxon>Sphaeramia</taxon>
    </lineage>
</organism>
<evidence type="ECO:0000256" key="22">
    <source>
        <dbReference type="ARBA" id="ARBA00023242"/>
    </source>
</evidence>
<evidence type="ECO:0000256" key="16">
    <source>
        <dbReference type="ARBA" id="ARBA00022741"/>
    </source>
</evidence>
<keyword evidence="17" id="KW-0378">Hydrolase</keyword>
<dbReference type="EC" id="2.3.2.13" evidence="24"/>
<dbReference type="GO" id="GO:0005694">
    <property type="term" value="C:chromosome"/>
    <property type="evidence" value="ECO:0007669"/>
    <property type="project" value="UniProtKB-SubCell"/>
</dbReference>
<evidence type="ECO:0000313" key="45">
    <source>
        <dbReference type="Proteomes" id="UP000472271"/>
    </source>
</evidence>
<evidence type="ECO:0000256" key="20">
    <source>
        <dbReference type="ARBA" id="ARBA00023134"/>
    </source>
</evidence>
<reference evidence="44" key="1">
    <citation type="submission" date="2019-06" db="EMBL/GenBank/DDBJ databases">
        <authorList>
            <consortium name="Wellcome Sanger Institute Data Sharing"/>
        </authorList>
    </citation>
    <scope>NUCLEOTIDE SEQUENCE [LARGE SCALE GENOMIC DNA]</scope>
</reference>
<dbReference type="InterPro" id="IPR013783">
    <property type="entry name" value="Ig-like_fold"/>
</dbReference>
<comment type="catalytic activity">
    <reaction evidence="25">
        <text>L-glutaminyl-[protein] + serotonin = 5-serotonyl-L-glutamyl-[protein] + NH4(+)</text>
        <dbReference type="Rhea" id="RHEA:66552"/>
        <dbReference type="Rhea" id="RHEA-COMP:10207"/>
        <dbReference type="Rhea" id="RHEA-COMP:17052"/>
        <dbReference type="ChEBI" id="CHEBI:28938"/>
        <dbReference type="ChEBI" id="CHEBI:30011"/>
        <dbReference type="ChEBI" id="CHEBI:167174"/>
        <dbReference type="ChEBI" id="CHEBI:350546"/>
    </reaction>
    <physiologicalReaction direction="left-to-right" evidence="25">
        <dbReference type="Rhea" id="RHEA:66553"/>
    </physiologicalReaction>
</comment>
<dbReference type="Pfam" id="PF00868">
    <property type="entry name" value="Transglut_N"/>
    <property type="match status" value="1"/>
</dbReference>
<evidence type="ECO:0000256" key="27">
    <source>
        <dbReference type="ARBA" id="ARBA00039019"/>
    </source>
</evidence>
<dbReference type="GO" id="GO:0050568">
    <property type="term" value="F:protein-glutamine glutaminase activity"/>
    <property type="evidence" value="ECO:0007669"/>
    <property type="project" value="UniProtKB-EC"/>
</dbReference>
<dbReference type="SMART" id="SM00460">
    <property type="entry name" value="TGc"/>
    <property type="match status" value="1"/>
</dbReference>
<feature type="binding site" evidence="42">
    <location>
        <position position="476"/>
    </location>
    <ligand>
        <name>Ca(2+)</name>
        <dbReference type="ChEBI" id="CHEBI:29108"/>
    </ligand>
</feature>
<evidence type="ECO:0000256" key="36">
    <source>
        <dbReference type="ARBA" id="ARBA00043138"/>
    </source>
</evidence>
<evidence type="ECO:0000256" key="23">
    <source>
        <dbReference type="ARBA" id="ARBA00023315"/>
    </source>
</evidence>
<evidence type="ECO:0000256" key="9">
    <source>
        <dbReference type="ARBA" id="ARBA00022475"/>
    </source>
</evidence>
<feature type="domain" description="Transglutaminase-like" evidence="43">
    <location>
        <begin position="295"/>
        <end position="385"/>
    </location>
</feature>
<evidence type="ECO:0000256" key="4">
    <source>
        <dbReference type="ARBA" id="ARBA00004286"/>
    </source>
</evidence>
<keyword evidence="9" id="KW-1003">Cell membrane</keyword>
<dbReference type="PIRSF" id="PIRSF000459">
    <property type="entry name" value="TGM_EBP42"/>
    <property type="match status" value="1"/>
</dbReference>
<feature type="binding site" evidence="42">
    <location>
        <position position="422"/>
    </location>
    <ligand>
        <name>Ca(2+)</name>
        <dbReference type="ChEBI" id="CHEBI:29108"/>
    </ligand>
</feature>
<comment type="cofactor">
    <cofactor evidence="42">
        <name>Ca(2+)</name>
        <dbReference type="ChEBI" id="CHEBI:29108"/>
    </cofactor>
    <text evidence="42">Binds 1 Ca(2+) ion per subunit.</text>
</comment>
<evidence type="ECO:0000256" key="42">
    <source>
        <dbReference type="PIRSR" id="PIRSR000459-2"/>
    </source>
</evidence>
<feature type="binding site" evidence="42">
    <location>
        <position position="424"/>
    </location>
    <ligand>
        <name>Ca(2+)</name>
        <dbReference type="ChEBI" id="CHEBI:29108"/>
    </ligand>
</feature>
<dbReference type="InterPro" id="IPR008958">
    <property type="entry name" value="Transglutaminase_C"/>
</dbReference>
<evidence type="ECO:0000256" key="33">
    <source>
        <dbReference type="ARBA" id="ARBA00042239"/>
    </source>
</evidence>
<evidence type="ECO:0000256" key="34">
    <source>
        <dbReference type="ARBA" id="ARBA00042912"/>
    </source>
</evidence>
<evidence type="ECO:0000256" key="1">
    <source>
        <dbReference type="ARBA" id="ARBA00004123"/>
    </source>
</evidence>
<keyword evidence="14" id="KW-0808">Transferase</keyword>
<feature type="binding site" evidence="42">
    <location>
        <position position="471"/>
    </location>
    <ligand>
        <name>Ca(2+)</name>
        <dbReference type="ChEBI" id="CHEBI:29108"/>
    </ligand>
</feature>
<evidence type="ECO:0000256" key="3">
    <source>
        <dbReference type="ARBA" id="ARBA00004236"/>
    </source>
</evidence>
<dbReference type="InterPro" id="IPR001102">
    <property type="entry name" value="Transglutaminase_N"/>
</dbReference>
<dbReference type="GO" id="GO:0008233">
    <property type="term" value="F:peptidase activity"/>
    <property type="evidence" value="ECO:0007669"/>
    <property type="project" value="UniProtKB-KW"/>
</dbReference>
<dbReference type="InterPro" id="IPR036238">
    <property type="entry name" value="Transglutaminase_C_sf"/>
</dbReference>
<evidence type="ECO:0000256" key="21">
    <source>
        <dbReference type="ARBA" id="ARBA00023136"/>
    </source>
</evidence>
<keyword evidence="15 42" id="KW-0479">Metal-binding</keyword>
<evidence type="ECO:0000256" key="40">
    <source>
        <dbReference type="ARBA" id="ARBA00048365"/>
    </source>
</evidence>
<keyword evidence="21" id="KW-0472">Membrane</keyword>
<evidence type="ECO:0000256" key="32">
    <source>
        <dbReference type="ARBA" id="ARBA00042105"/>
    </source>
</evidence>
<evidence type="ECO:0000256" key="39">
    <source>
        <dbReference type="ARBA" id="ARBA00048230"/>
    </source>
</evidence>
<name>A0A672ZL53_9TELE</name>
<evidence type="ECO:0000256" key="25">
    <source>
        <dbReference type="ARBA" id="ARBA00036377"/>
    </source>
</evidence>
<dbReference type="SUPFAM" id="SSF54001">
    <property type="entry name" value="Cysteine proteinases"/>
    <property type="match status" value="1"/>
</dbReference>
<evidence type="ECO:0000256" key="31">
    <source>
        <dbReference type="ARBA" id="ARBA00042099"/>
    </source>
</evidence>
<evidence type="ECO:0000256" key="11">
    <source>
        <dbReference type="ARBA" id="ARBA00022525"/>
    </source>
</evidence>
<dbReference type="SUPFAM" id="SSF49309">
    <property type="entry name" value="Transglutaminase, two C-terminal domains"/>
    <property type="match status" value="2"/>
</dbReference>
<dbReference type="GO" id="GO:0005634">
    <property type="term" value="C:nucleus"/>
    <property type="evidence" value="ECO:0007669"/>
    <property type="project" value="UniProtKB-SubCell"/>
</dbReference>
<dbReference type="InterPro" id="IPR036985">
    <property type="entry name" value="Transglutaminase-like_sf"/>
</dbReference>
<evidence type="ECO:0000256" key="28">
    <source>
        <dbReference type="ARBA" id="ARBA00040561"/>
    </source>
</evidence>
<dbReference type="Pfam" id="PF01841">
    <property type="entry name" value="Transglut_core"/>
    <property type="match status" value="1"/>
</dbReference>
<evidence type="ECO:0000256" key="18">
    <source>
        <dbReference type="ARBA" id="ARBA00022837"/>
    </source>
</evidence>
<dbReference type="Pfam" id="PF00927">
    <property type="entry name" value="Transglut_C"/>
    <property type="match status" value="2"/>
</dbReference>
<dbReference type="InterPro" id="IPR038765">
    <property type="entry name" value="Papain-like_cys_pep_sf"/>
</dbReference>
<dbReference type="GO" id="GO:0005525">
    <property type="term" value="F:GTP binding"/>
    <property type="evidence" value="ECO:0007669"/>
    <property type="project" value="UniProtKB-KW"/>
</dbReference>
<evidence type="ECO:0000256" key="12">
    <source>
        <dbReference type="ARBA" id="ARBA00022530"/>
    </source>
</evidence>
<dbReference type="SUPFAM" id="SSF81296">
    <property type="entry name" value="E set domains"/>
    <property type="match status" value="1"/>
</dbReference>
<reference evidence="44" key="2">
    <citation type="submission" date="2025-08" db="UniProtKB">
        <authorList>
            <consortium name="Ensembl"/>
        </authorList>
    </citation>
    <scope>IDENTIFICATION</scope>
</reference>
<evidence type="ECO:0000256" key="24">
    <source>
        <dbReference type="ARBA" id="ARBA00024222"/>
    </source>
</evidence>
<comment type="similarity">
    <text evidence="7">Belongs to the transglutaminase superfamily. Transglutaminase family.</text>
</comment>
<evidence type="ECO:0000256" key="29">
    <source>
        <dbReference type="ARBA" id="ARBA00041650"/>
    </source>
</evidence>
<dbReference type="FunFam" id="3.90.260.10:FF:000001">
    <property type="entry name" value="Protein-glutamine gamma-glutamyltransferase 2"/>
    <property type="match status" value="1"/>
</dbReference>
<evidence type="ECO:0000256" key="17">
    <source>
        <dbReference type="ARBA" id="ARBA00022801"/>
    </source>
</evidence>
<evidence type="ECO:0000256" key="8">
    <source>
        <dbReference type="ARBA" id="ARBA00022454"/>
    </source>
</evidence>
<evidence type="ECO:0000256" key="14">
    <source>
        <dbReference type="ARBA" id="ARBA00022679"/>
    </source>
</evidence>
<dbReference type="GO" id="GO:0046872">
    <property type="term" value="F:metal ion binding"/>
    <property type="evidence" value="ECO:0007669"/>
    <property type="project" value="UniProtKB-KW"/>
</dbReference>
<evidence type="ECO:0000256" key="37">
    <source>
        <dbReference type="ARBA" id="ARBA00047868"/>
    </source>
</evidence>
<evidence type="ECO:0000256" key="13">
    <source>
        <dbReference type="ARBA" id="ARBA00022670"/>
    </source>
</evidence>
<feature type="active site" evidence="41">
    <location>
        <position position="382"/>
    </location>
</feature>
<evidence type="ECO:0000256" key="26">
    <source>
        <dbReference type="ARBA" id="ARBA00036876"/>
    </source>
</evidence>
<feature type="active site" evidence="41">
    <location>
        <position position="303"/>
    </location>
</feature>
<accession>A0A672ZL53</accession>
<dbReference type="AlphaFoldDB" id="A0A672ZL53"/>
<dbReference type="GO" id="GO:0003810">
    <property type="term" value="F:protein-glutamine gamma-glutamyltransferase activity"/>
    <property type="evidence" value="ECO:0007669"/>
    <property type="project" value="UniProtKB-EC"/>
</dbReference>
<evidence type="ECO:0000256" key="10">
    <source>
        <dbReference type="ARBA" id="ARBA00022490"/>
    </source>
</evidence>
<dbReference type="PANTHER" id="PTHR11590:SF6">
    <property type="entry name" value="PROTEIN-GLUTAMINE GAMMA-GLUTAMYLTRANSFERASE 2"/>
    <property type="match status" value="1"/>
</dbReference>
<comment type="subcellular location">
    <subcellularLocation>
        <location evidence="3">Cell membrane</location>
    </subcellularLocation>
    <subcellularLocation>
        <location evidence="4">Chromosome</location>
    </subcellularLocation>
    <subcellularLocation>
        <location evidence="6">Cytoplasm</location>
        <location evidence="6">Cytosol</location>
    </subcellularLocation>
    <subcellularLocation>
        <location evidence="2">Mitochondrion</location>
    </subcellularLocation>
    <subcellularLocation>
        <location evidence="1">Nucleus</location>
    </subcellularLocation>
    <subcellularLocation>
        <location evidence="5">Secreted</location>
        <location evidence="5">Extracellular space</location>
        <location evidence="5">Extracellular matrix</location>
    </subcellularLocation>
</comment>
<keyword evidence="12" id="KW-0272">Extracellular matrix</keyword>
<dbReference type="Ensembl" id="ENSSORT00005018437.1">
    <property type="protein sequence ID" value="ENSSORP00005017911.1"/>
    <property type="gene ID" value="ENSSORG00005008360.1"/>
</dbReference>
<reference evidence="44" key="3">
    <citation type="submission" date="2025-09" db="UniProtKB">
        <authorList>
            <consortium name="Ensembl"/>
        </authorList>
    </citation>
    <scope>IDENTIFICATION</scope>
</reference>
<comment type="catalytic activity">
    <reaction evidence="39">
        <text>L-glutaminyl-[protein] + (R)-noradrenaline = 5-(R)-noradrenalinyl-L-glutamyl-[protein] + NH4(+)</text>
        <dbReference type="Rhea" id="RHEA:66560"/>
        <dbReference type="Rhea" id="RHEA-COMP:10207"/>
        <dbReference type="Rhea" id="RHEA-COMP:17054"/>
        <dbReference type="ChEBI" id="CHEBI:28938"/>
        <dbReference type="ChEBI" id="CHEBI:30011"/>
        <dbReference type="ChEBI" id="CHEBI:72587"/>
        <dbReference type="ChEBI" id="CHEBI:167178"/>
    </reaction>
    <physiologicalReaction direction="left-to-right" evidence="39">
        <dbReference type="Rhea" id="RHEA:66561"/>
    </physiologicalReaction>
</comment>
<dbReference type="InterPro" id="IPR050779">
    <property type="entry name" value="Transglutaminase"/>
</dbReference>
<keyword evidence="10" id="KW-0963">Cytoplasm</keyword>
<dbReference type="Gene3D" id="2.60.40.10">
    <property type="entry name" value="Immunoglobulins"/>
    <property type="match status" value="3"/>
</dbReference>
<comment type="catalytic activity">
    <reaction evidence="37">
        <text>L-glutaminyl-[protein] + H2O = L-glutamyl-[protein] + NH4(+)</text>
        <dbReference type="Rhea" id="RHEA:16441"/>
        <dbReference type="Rhea" id="RHEA-COMP:10207"/>
        <dbReference type="Rhea" id="RHEA-COMP:10208"/>
        <dbReference type="ChEBI" id="CHEBI:15377"/>
        <dbReference type="ChEBI" id="CHEBI:28938"/>
        <dbReference type="ChEBI" id="CHEBI:29973"/>
        <dbReference type="ChEBI" id="CHEBI:30011"/>
        <dbReference type="EC" id="3.5.1.44"/>
    </reaction>
    <physiologicalReaction direction="left-to-right" evidence="37">
        <dbReference type="Rhea" id="RHEA:16442"/>
    </physiologicalReaction>
</comment>
<evidence type="ECO:0000256" key="6">
    <source>
        <dbReference type="ARBA" id="ARBA00004514"/>
    </source>
</evidence>
<comment type="catalytic activity">
    <reaction evidence="26">
        <text>L-glutaminyl-[protein] + L-lysyl-[protein] = [protein]-L-lysyl-N(6)-5-L-glutamyl-[protein] + NH4(+)</text>
        <dbReference type="Rhea" id="RHEA:54816"/>
        <dbReference type="Rhea" id="RHEA-COMP:9752"/>
        <dbReference type="Rhea" id="RHEA-COMP:10207"/>
        <dbReference type="Rhea" id="RHEA-COMP:14005"/>
        <dbReference type="ChEBI" id="CHEBI:28938"/>
        <dbReference type="ChEBI" id="CHEBI:29969"/>
        <dbReference type="ChEBI" id="CHEBI:30011"/>
        <dbReference type="ChEBI" id="CHEBI:138370"/>
        <dbReference type="EC" id="2.3.2.13"/>
    </reaction>
    <physiologicalReaction direction="left-to-right" evidence="26">
        <dbReference type="Rhea" id="RHEA:54817"/>
    </physiologicalReaction>
</comment>
<keyword evidence="13" id="KW-0645">Protease</keyword>
<proteinExistence type="inferred from homology"/>
<dbReference type="GO" id="GO:0005739">
    <property type="term" value="C:mitochondrion"/>
    <property type="evidence" value="ECO:0007669"/>
    <property type="project" value="UniProtKB-SubCell"/>
</dbReference>
<dbReference type="InterPro" id="IPR014756">
    <property type="entry name" value="Ig_E-set"/>
</dbReference>
<evidence type="ECO:0000256" key="41">
    <source>
        <dbReference type="PIRSR" id="PIRSR000459-1"/>
    </source>
</evidence>
<dbReference type="InterPro" id="IPR002931">
    <property type="entry name" value="Transglutaminase-like"/>
</dbReference>
<dbReference type="InParanoid" id="A0A672ZL53"/>
<evidence type="ECO:0000256" key="38">
    <source>
        <dbReference type="ARBA" id="ARBA00047876"/>
    </source>
</evidence>
<dbReference type="PANTHER" id="PTHR11590">
    <property type="entry name" value="PROTEIN-GLUTAMINE GAMMA-GLUTAMYLTRANSFERASE"/>
    <property type="match status" value="1"/>
</dbReference>
<evidence type="ECO:0000259" key="43">
    <source>
        <dbReference type="SMART" id="SM00460"/>
    </source>
</evidence>
<evidence type="ECO:0000256" key="2">
    <source>
        <dbReference type="ARBA" id="ARBA00004173"/>
    </source>
</evidence>
<comment type="catalytic activity">
    <reaction evidence="40">
        <text>L-glutaminyl-[protein] + dopamine = 5-dopaminyl-L-glutamyl-[protein] + NH4(+)</text>
        <dbReference type="Rhea" id="RHEA:66556"/>
        <dbReference type="Rhea" id="RHEA-COMP:10207"/>
        <dbReference type="Rhea" id="RHEA-COMP:17053"/>
        <dbReference type="ChEBI" id="CHEBI:28938"/>
        <dbReference type="ChEBI" id="CHEBI:30011"/>
        <dbReference type="ChEBI" id="CHEBI:59905"/>
        <dbReference type="ChEBI" id="CHEBI:167175"/>
    </reaction>
    <physiologicalReaction direction="left-to-right" evidence="40">
        <dbReference type="Rhea" id="RHEA:66557"/>
    </physiologicalReaction>
</comment>
<keyword evidence="11" id="KW-0964">Secreted</keyword>
<evidence type="ECO:0000256" key="5">
    <source>
        <dbReference type="ARBA" id="ARBA00004498"/>
    </source>
</evidence>
<dbReference type="EC" id="3.5.1.44" evidence="27"/>
<keyword evidence="45" id="KW-1185">Reference proteome</keyword>
<dbReference type="Proteomes" id="UP000472271">
    <property type="component" value="Chromosome 7"/>
</dbReference>
<comment type="catalytic activity">
    <reaction evidence="38">
        <text>L-glutaminyl-[protein] + histamine = 5-histaminyl-L-glutamyl-[protein] + NH4(+)</text>
        <dbReference type="Rhea" id="RHEA:66564"/>
        <dbReference type="Rhea" id="RHEA-COMP:10207"/>
        <dbReference type="Rhea" id="RHEA-COMP:17056"/>
        <dbReference type="ChEBI" id="CHEBI:28938"/>
        <dbReference type="ChEBI" id="CHEBI:30011"/>
        <dbReference type="ChEBI" id="CHEBI:58432"/>
        <dbReference type="ChEBI" id="CHEBI:167179"/>
    </reaction>
    <physiologicalReaction direction="left-to-right" evidence="38">
        <dbReference type="Rhea" id="RHEA:66565"/>
    </physiologicalReaction>
</comment>
<keyword evidence="22" id="KW-0539">Nucleus</keyword>
<dbReference type="GO" id="GO:0005886">
    <property type="term" value="C:plasma membrane"/>
    <property type="evidence" value="ECO:0007669"/>
    <property type="project" value="UniProtKB-SubCell"/>
</dbReference>
<dbReference type="GO" id="GO:0006508">
    <property type="term" value="P:proteolysis"/>
    <property type="evidence" value="ECO:0007669"/>
    <property type="project" value="UniProtKB-KW"/>
</dbReference>
<keyword evidence="16" id="KW-0547">Nucleotide-binding</keyword>
<dbReference type="GO" id="GO:0007399">
    <property type="term" value="P:nervous system development"/>
    <property type="evidence" value="ECO:0007669"/>
    <property type="project" value="UniProtKB-ARBA"/>
</dbReference>
<feature type="active site" evidence="41">
    <location>
        <position position="359"/>
    </location>
</feature>
<dbReference type="Gene3D" id="3.90.260.10">
    <property type="entry name" value="Transglutaminase-like"/>
    <property type="match status" value="1"/>
</dbReference>
<sequence>MNIEAQLKCDQENIHSDSNILSVKLDTLISLSICAGLDIERCDLNIQINRNNHHTDQFSDPHNLIVRRGQTFSITLHLKPGSEEFNLGETTFSLIVETGPAPKDESDIQVSFPLTCTIVDTDWSAMAYADPSNAVSVIINSSPNAPVGLYSLTLDQDGQKTRLGQFILLFNAWCEKDAVYMDGEERGEYVLKDYGLIYRGSPTQIKGLPWNFAQYEPEVLDICLKILGEKPRFALDTDQDYSKGDPIYVARLLSAVINSNDDRGVVVGEWYNFDGGVHPGTWTGSGEILHKWAESGPVRYGQCWVFAAISCTVFRALGIPCRVVTNFGSAHDSDASLVIENIYDEDGKRISDDSVWNFHVWVECWMMRPDLEEGFNGWQVSDPTPQETSEGIYCCGPVSQKAVKEGELTTKYDAAFVFAEVNADYLDCILMSDGRLVKKGGSTKLIGKHISTKAVGVDERKDITHEYKYPEGSEEERRVFEKAKHHNKLEKSGEEPGLHLKVSDEMTLGSDFVVNALLTNNCMDVRNCVFQFSAKAVCYNGKKGEECCFTSDKVELSPGEEKHYSLKVEYNKYGPVITADRLIKLSAVVIDKTTVDISTAERTIILDEPDIEIKVRKCLPLLGDIQVNNPVTAELTLLNPLPEPLQDCSFTAVGGCQSVIGTVPPKEEAKASVEFTPTSAGSKVLLISFDSDKLKNIKLHIDIDVKE</sequence>
<evidence type="ECO:0000256" key="19">
    <source>
        <dbReference type="ARBA" id="ARBA00023128"/>
    </source>
</evidence>
<dbReference type="InterPro" id="IPR023608">
    <property type="entry name" value="Transglutaminase_animal"/>
</dbReference>
<evidence type="ECO:0000256" key="15">
    <source>
        <dbReference type="ARBA" id="ARBA00022723"/>
    </source>
</evidence>
<keyword evidence="18 42" id="KW-0106">Calcium</keyword>
<keyword evidence="19" id="KW-0496">Mitochondrion</keyword>
<evidence type="ECO:0000256" key="7">
    <source>
        <dbReference type="ARBA" id="ARBA00005968"/>
    </source>
</evidence>
<protein>
    <recommendedName>
        <fullName evidence="28">Protein-glutamine gamma-glutamyltransferase 2</fullName>
        <ecNumber evidence="24">2.3.2.13</ecNumber>
        <ecNumber evidence="27">3.5.1.44</ecNumber>
    </recommendedName>
    <alternativeName>
        <fullName evidence="31">Isopeptidase TGM2</fullName>
    </alternativeName>
    <alternativeName>
        <fullName evidence="33">Protein-glutamine deamidase TGM2</fullName>
    </alternativeName>
    <alternativeName>
        <fullName evidence="32">Protein-glutamine dopaminyltransferase TGM2</fullName>
    </alternativeName>
    <alternativeName>
        <fullName evidence="35">Protein-glutamine histaminyltransferase TGM2</fullName>
    </alternativeName>
    <alternativeName>
        <fullName evidence="36">Protein-glutamine noradrenalinyltransferase TGM2</fullName>
    </alternativeName>
    <alternativeName>
        <fullName evidence="34">Protein-glutamine serotonyltransferase TGM2</fullName>
    </alternativeName>
    <alternativeName>
        <fullName evidence="30">Tissue transglutaminase</fullName>
    </alternativeName>
    <alternativeName>
        <fullName evidence="29">Transglutaminase-2</fullName>
    </alternativeName>
</protein>
<evidence type="ECO:0000256" key="30">
    <source>
        <dbReference type="ARBA" id="ARBA00041677"/>
    </source>
</evidence>
<evidence type="ECO:0000313" key="44">
    <source>
        <dbReference type="Ensembl" id="ENSSORP00005017911.1"/>
    </source>
</evidence>
<dbReference type="GO" id="GO:0005829">
    <property type="term" value="C:cytosol"/>
    <property type="evidence" value="ECO:0007669"/>
    <property type="project" value="UniProtKB-SubCell"/>
</dbReference>
<evidence type="ECO:0000256" key="35">
    <source>
        <dbReference type="ARBA" id="ARBA00043104"/>
    </source>
</evidence>
<keyword evidence="23" id="KW-0012">Acyltransferase</keyword>